<dbReference type="PROSITE" id="PS50994">
    <property type="entry name" value="INTEGRASE"/>
    <property type="match status" value="1"/>
</dbReference>
<dbReference type="Pfam" id="PF17921">
    <property type="entry name" value="Integrase_H2C2"/>
    <property type="match status" value="1"/>
</dbReference>
<protein>
    <submittedName>
        <fullName evidence="3">Uncharacterized protein LOC127565392</fullName>
    </submittedName>
</protein>
<dbReference type="InterPro" id="IPR012337">
    <property type="entry name" value="RNaseH-like_sf"/>
</dbReference>
<dbReference type="InterPro" id="IPR040676">
    <property type="entry name" value="DUF5641"/>
</dbReference>
<dbReference type="Proteomes" id="UP000515160">
    <property type="component" value="Chromosome 3"/>
</dbReference>
<dbReference type="RefSeq" id="XP_051859510.1">
    <property type="nucleotide sequence ID" value="XM_052003550.1"/>
</dbReference>
<dbReference type="Gene3D" id="3.30.420.10">
    <property type="entry name" value="Ribonuclease H-like superfamily/Ribonuclease H"/>
    <property type="match status" value="1"/>
</dbReference>
<name>A0A9C6W989_DROAB</name>
<proteinExistence type="predicted"/>
<dbReference type="GO" id="GO:0003676">
    <property type="term" value="F:nucleic acid binding"/>
    <property type="evidence" value="ECO:0007669"/>
    <property type="project" value="InterPro"/>
</dbReference>
<keyword evidence="2" id="KW-1185">Reference proteome</keyword>
<dbReference type="InterPro" id="IPR008042">
    <property type="entry name" value="Retrotrans_Pao"/>
</dbReference>
<dbReference type="SUPFAM" id="SSF56672">
    <property type="entry name" value="DNA/RNA polymerases"/>
    <property type="match status" value="1"/>
</dbReference>
<evidence type="ECO:0000313" key="2">
    <source>
        <dbReference type="Proteomes" id="UP000515160"/>
    </source>
</evidence>
<dbReference type="SUPFAM" id="SSF53098">
    <property type="entry name" value="Ribonuclease H-like"/>
    <property type="match status" value="1"/>
</dbReference>
<organism evidence="2 3">
    <name type="scientific">Drosophila albomicans</name>
    <name type="common">Fruit fly</name>
    <dbReference type="NCBI Taxonomy" id="7291"/>
    <lineage>
        <taxon>Eukaryota</taxon>
        <taxon>Metazoa</taxon>
        <taxon>Ecdysozoa</taxon>
        <taxon>Arthropoda</taxon>
        <taxon>Hexapoda</taxon>
        <taxon>Insecta</taxon>
        <taxon>Pterygota</taxon>
        <taxon>Neoptera</taxon>
        <taxon>Endopterygota</taxon>
        <taxon>Diptera</taxon>
        <taxon>Brachycera</taxon>
        <taxon>Muscomorpha</taxon>
        <taxon>Ephydroidea</taxon>
        <taxon>Drosophilidae</taxon>
        <taxon>Drosophila</taxon>
    </lineage>
</organism>
<dbReference type="GO" id="GO:0015074">
    <property type="term" value="P:DNA integration"/>
    <property type="evidence" value="ECO:0007669"/>
    <property type="project" value="InterPro"/>
</dbReference>
<dbReference type="InterPro" id="IPR043502">
    <property type="entry name" value="DNA/RNA_pol_sf"/>
</dbReference>
<dbReference type="InterPro" id="IPR036397">
    <property type="entry name" value="RNaseH_sf"/>
</dbReference>
<feature type="domain" description="Integrase catalytic" evidence="1">
    <location>
        <begin position="893"/>
        <end position="1095"/>
    </location>
</feature>
<dbReference type="OrthoDB" id="6622963at2759"/>
<dbReference type="PANTHER" id="PTHR47331">
    <property type="entry name" value="PHD-TYPE DOMAIN-CONTAINING PROTEIN"/>
    <property type="match status" value="1"/>
</dbReference>
<evidence type="ECO:0000313" key="3">
    <source>
        <dbReference type="RefSeq" id="XP_051859510.1"/>
    </source>
</evidence>
<dbReference type="Pfam" id="PF18701">
    <property type="entry name" value="DUF5641"/>
    <property type="match status" value="1"/>
</dbReference>
<accession>A0A9C6W989</accession>
<dbReference type="GO" id="GO:0071897">
    <property type="term" value="P:DNA biosynthetic process"/>
    <property type="evidence" value="ECO:0007669"/>
    <property type="project" value="UniProtKB-ARBA"/>
</dbReference>
<dbReference type="InterPro" id="IPR001584">
    <property type="entry name" value="Integrase_cat-core"/>
</dbReference>
<dbReference type="PANTHER" id="PTHR47331:SF4">
    <property type="entry name" value="PEPTIDASE S1 DOMAIN-CONTAINING PROTEIN"/>
    <property type="match status" value="1"/>
</dbReference>
<dbReference type="InterPro" id="IPR041588">
    <property type="entry name" value="Integrase_H2C2"/>
</dbReference>
<evidence type="ECO:0000259" key="1">
    <source>
        <dbReference type="PROSITE" id="PS50994"/>
    </source>
</evidence>
<gene>
    <name evidence="3" type="primary">LOC127565392</name>
</gene>
<sequence>MISGLGDTNVSVEGCTVNVCMRSCITDYSVNFQAVVASTITNSQPNFAIDIDGWAIPSNIQLADPAFNRPQRVDLLIGASLFYGLLCVGQIGLGDGLPILQKTRLGWIVAGGGDSTTHTALMAAQKGSESSNDQADASLNELVRRFWEVESCEYVATRLSREQQDCEEHFRKNVTRLPSGEYSLIVDFSIWSANCSGILIFRMQYSSFIEEYLKLNHMSRVPAETIERCKYFLPHHCVLKADSTTTKLRVVFDGSAATSTGYSLNEVMMAGPVIQDKLMHILLRFRTYLVALTGDICKMYRCVRMASADSYYQCILWRDSPDKELQIFKLDTVTYGTKAASFLSVRAMHQLAHDEADSFPVGSVALKNEFYVDDFISGGDSVAEVKVKLQETAAILARANFKLRKWCSSHAEVLSEIADDEKESYMRFSDGSEITKTLGLAWDPSSDRLLFSLSFLEAGSKPCRRSVLATIARFYDPLGLLGPVMTMFKIFLQQLCKDKLTWDESLPLQRYTAWVEMCSSFNSISSLSFPRAVLAAGCRVEVHGFCDASEEAYGACVYVVSGGRTSQSQLLCSKSRVAPLKTISVPKLELCGAYLLAKLLHAVRNMGFLDGEFFCWSDSSVVLSWIKDDPYKFNVFVANRVASIQDLTVNMKWQHVPTALNPADVLSRGTTPECLAESKIWFHGPEFLVGNRDGWPSQRCLESSTLEMRSKVMIATSPYDDITLRCKYLNTFASMQRVYAFVFKFVNRIKHPGLNVVDVNKGTWLLLRLVQLSNLWSDVKEIRSKGFVKKSSSIASLLPFIDQFGLLRVGGRLANSTLPYDARHPIILPRRHPITLALIAHHHEKNLHVGARALLAKIRLQYWPIGGLRTVSKVVRNCIECFRAKPTVLEPIMASLPKERLLNSRAFAISGVDYCGPFYYKSEVRNRPPIKCYISVFICFASKAIHLELVKDLTTAAFLGALKRFVSLRGRPNQIWSDNATNFVGAKNELHDVKKLLLSDPHKESVHRVCLMDNIEWKFIPPRSPHFGGLWEAAVKSAKHHLYRSVGRSILNYDELRTLVCQIAAIINSRPLLSISESPDDLDVLTPAHLLFGGPPTVILEPDLTTLDYNRLDGWQRVTQLQQVFWNRWREEYLTLLQQRSKWRTPDRRLQVNDLVLVKDENLPPLRWPLARVLALIPGKDGECRVADLKTTCGSTRRAINKLCLLPLKDDVER</sequence>
<reference evidence="3" key="1">
    <citation type="submission" date="2025-08" db="UniProtKB">
        <authorList>
            <consortium name="RefSeq"/>
        </authorList>
    </citation>
    <scope>IDENTIFICATION</scope>
    <source>
        <strain evidence="3">15112-1751.03</strain>
        <tissue evidence="3">Whole Adult</tissue>
    </source>
</reference>
<dbReference type="AlphaFoldDB" id="A0A9C6W989"/>
<dbReference type="Pfam" id="PF05380">
    <property type="entry name" value="Peptidase_A17"/>
    <property type="match status" value="1"/>
</dbReference>
<dbReference type="GeneID" id="127565392"/>
<dbReference type="GO" id="GO:0042575">
    <property type="term" value="C:DNA polymerase complex"/>
    <property type="evidence" value="ECO:0007669"/>
    <property type="project" value="UniProtKB-ARBA"/>
</dbReference>